<dbReference type="Gene3D" id="3.30.460.10">
    <property type="entry name" value="Beta Polymerase, domain 2"/>
    <property type="match status" value="1"/>
</dbReference>
<dbReference type="InterPro" id="IPR043519">
    <property type="entry name" value="NT_sf"/>
</dbReference>
<protein>
    <recommendedName>
        <fullName evidence="4">Nucleotidyltransferase domain-containing protein</fullName>
    </recommendedName>
</protein>
<dbReference type="HOGENOM" id="CLU_062607_0_0_9"/>
<proteinExistence type="predicted"/>
<evidence type="ECO:0000313" key="2">
    <source>
        <dbReference type="EMBL" id="AGF57167.1"/>
    </source>
</evidence>
<dbReference type="PATRIC" id="fig|931276.5.peg.3431"/>
<sequence>MNKRNDMIIEWAIKKIETDFKDDVSLLLFYGSYENGTDNPLSDVDFYFIPKTERAYKLTKTFIVESVGFDLFPMSWERIEGIAEVNEVLLPCIANVKILYCNSDADKTRFKELQNKLKKNLSNKVFMLDKASKKMGRVEDLYKTMIFEDNMCELRTIAGHIILSLADIVAYSNQTYFSRGVKKQIEDLKNMEVTPKDFILLYESVIKADLELQLKKYCYKIIKNTQEFLDSKTEKANKEENKANHEALAELYQEIISTWNKIYICCDSGDINLAYISGTSLQRTLNEATRENGLNKFDLMSYYDSRHLNQFKERAMEIQKTFVKTIEENGVVIESYDKIEEFIERN</sequence>
<name>M1N0V4_9CLOT</name>
<feature type="coiled-coil region" evidence="1">
    <location>
        <begin position="222"/>
        <end position="255"/>
    </location>
</feature>
<keyword evidence="1" id="KW-0175">Coiled coil</keyword>
<keyword evidence="3" id="KW-1185">Reference proteome</keyword>
<dbReference type="OrthoDB" id="9791330at2"/>
<dbReference type="SUPFAM" id="SSF81301">
    <property type="entry name" value="Nucleotidyltransferase"/>
    <property type="match status" value="1"/>
</dbReference>
<dbReference type="eggNOG" id="ENOG5030VDG">
    <property type="taxonomic scope" value="Bacteria"/>
</dbReference>
<evidence type="ECO:0008006" key="4">
    <source>
        <dbReference type="Google" id="ProtNLM"/>
    </source>
</evidence>
<dbReference type="KEGG" id="csr:Cspa_c34060"/>
<dbReference type="EMBL" id="CP004121">
    <property type="protein sequence ID" value="AGF57167.1"/>
    <property type="molecule type" value="Genomic_DNA"/>
</dbReference>
<gene>
    <name evidence="2" type="ORF">Cspa_c34060</name>
</gene>
<accession>M1N0V4</accession>
<organism evidence="2 3">
    <name type="scientific">Clostridium saccharoperbutylacetonicum N1-4(HMT)</name>
    <dbReference type="NCBI Taxonomy" id="931276"/>
    <lineage>
        <taxon>Bacteria</taxon>
        <taxon>Bacillati</taxon>
        <taxon>Bacillota</taxon>
        <taxon>Clostridia</taxon>
        <taxon>Eubacteriales</taxon>
        <taxon>Clostridiaceae</taxon>
        <taxon>Clostridium</taxon>
    </lineage>
</organism>
<dbReference type="Proteomes" id="UP000011728">
    <property type="component" value="Chromosome"/>
</dbReference>
<evidence type="ECO:0000256" key="1">
    <source>
        <dbReference type="SAM" id="Coils"/>
    </source>
</evidence>
<evidence type="ECO:0000313" key="3">
    <source>
        <dbReference type="Proteomes" id="UP000011728"/>
    </source>
</evidence>
<dbReference type="RefSeq" id="WP_015393485.1">
    <property type="nucleotide sequence ID" value="NC_020291.1"/>
</dbReference>
<dbReference type="AlphaFoldDB" id="M1N0V4"/>
<reference evidence="2 3" key="1">
    <citation type="submission" date="2013-02" db="EMBL/GenBank/DDBJ databases">
        <title>Genome sequence of Clostridium saccharoperbutylacetonicum N1-4(HMT).</title>
        <authorList>
            <person name="Poehlein A."/>
            <person name="Daniel R."/>
        </authorList>
    </citation>
    <scope>NUCLEOTIDE SEQUENCE [LARGE SCALE GENOMIC DNA]</scope>
    <source>
        <strain evidence="3">N1-4(HMT)</strain>
    </source>
</reference>